<evidence type="ECO:0000313" key="1">
    <source>
        <dbReference type="EMBL" id="KAF2657662.1"/>
    </source>
</evidence>
<organism evidence="1 2">
    <name type="scientific">Lophiostoma macrostomum CBS 122681</name>
    <dbReference type="NCBI Taxonomy" id="1314788"/>
    <lineage>
        <taxon>Eukaryota</taxon>
        <taxon>Fungi</taxon>
        <taxon>Dikarya</taxon>
        <taxon>Ascomycota</taxon>
        <taxon>Pezizomycotina</taxon>
        <taxon>Dothideomycetes</taxon>
        <taxon>Pleosporomycetidae</taxon>
        <taxon>Pleosporales</taxon>
        <taxon>Lophiostomataceae</taxon>
        <taxon>Lophiostoma</taxon>
    </lineage>
</organism>
<sequence>MLAFNLSWSAFWRCRGRISFCASSVPRALGVMRSRASLASDERFTCCCRASHKGGVLAGLALTQRPLSLHGGGTILVSCAGHASKGFSVSRVSPPPFTNCCKPSAAVDLQTPLLGVDHSSSRHSGPAPADERRRRFVPSHVYNASWASLRIFTRSPLPLSALQCVLASNHRLSRRHREEPPASRFCFCDGWNAAWQSLLRRLRNLVRCFGSGCSAECAAAAPRER</sequence>
<protein>
    <submittedName>
        <fullName evidence="1">Uncharacterized protein</fullName>
    </submittedName>
</protein>
<evidence type="ECO:0000313" key="2">
    <source>
        <dbReference type="Proteomes" id="UP000799324"/>
    </source>
</evidence>
<name>A0A6A6TDB3_9PLEO</name>
<proteinExistence type="predicted"/>
<reference evidence="1" key="1">
    <citation type="journal article" date="2020" name="Stud. Mycol.">
        <title>101 Dothideomycetes genomes: a test case for predicting lifestyles and emergence of pathogens.</title>
        <authorList>
            <person name="Haridas S."/>
            <person name="Albert R."/>
            <person name="Binder M."/>
            <person name="Bloem J."/>
            <person name="Labutti K."/>
            <person name="Salamov A."/>
            <person name="Andreopoulos B."/>
            <person name="Baker S."/>
            <person name="Barry K."/>
            <person name="Bills G."/>
            <person name="Bluhm B."/>
            <person name="Cannon C."/>
            <person name="Castanera R."/>
            <person name="Culley D."/>
            <person name="Daum C."/>
            <person name="Ezra D."/>
            <person name="Gonzalez J."/>
            <person name="Henrissat B."/>
            <person name="Kuo A."/>
            <person name="Liang C."/>
            <person name="Lipzen A."/>
            <person name="Lutzoni F."/>
            <person name="Magnuson J."/>
            <person name="Mondo S."/>
            <person name="Nolan M."/>
            <person name="Ohm R."/>
            <person name="Pangilinan J."/>
            <person name="Park H.-J."/>
            <person name="Ramirez L."/>
            <person name="Alfaro M."/>
            <person name="Sun H."/>
            <person name="Tritt A."/>
            <person name="Yoshinaga Y."/>
            <person name="Zwiers L.-H."/>
            <person name="Turgeon B."/>
            <person name="Goodwin S."/>
            <person name="Spatafora J."/>
            <person name="Crous P."/>
            <person name="Grigoriev I."/>
        </authorList>
    </citation>
    <scope>NUCLEOTIDE SEQUENCE</scope>
    <source>
        <strain evidence="1">CBS 122681</strain>
    </source>
</reference>
<dbReference type="Proteomes" id="UP000799324">
    <property type="component" value="Unassembled WGS sequence"/>
</dbReference>
<gene>
    <name evidence="1" type="ORF">K491DRAFT_321002</name>
</gene>
<accession>A0A6A6TDB3</accession>
<dbReference type="AlphaFoldDB" id="A0A6A6TDB3"/>
<dbReference type="EMBL" id="MU004323">
    <property type="protein sequence ID" value="KAF2657662.1"/>
    <property type="molecule type" value="Genomic_DNA"/>
</dbReference>
<keyword evidence="2" id="KW-1185">Reference proteome</keyword>